<sequence>MPPPLQQLNSTSYSSPPAKPTPPRIPKALTRFRVCVREREREGGGRKCLNNERWWGFSHLDSDVRPVRDRTLILPHLHLGDGRSTPPPPLPPPPPSVDCSGFSFIRLCVGCKSCPTSPSRDWWFSGQEREERKRGSGSVALERVLTQKRLGGPGSSPPTCRSKCGRCAPCKAVHVPIQPGFSIPLEYYPEAWRCKCGNKLFMP</sequence>
<dbReference type="GO" id="GO:0010052">
    <property type="term" value="P:guard cell differentiation"/>
    <property type="evidence" value="ECO:0007669"/>
    <property type="project" value="UniProtKB-UniRule"/>
</dbReference>
<evidence type="ECO:0000256" key="4">
    <source>
        <dbReference type="ARBA" id="ARBA00022525"/>
    </source>
</evidence>
<organism evidence="9 10">
    <name type="scientific">Vitis vinifera</name>
    <name type="common">Grape</name>
    <dbReference type="NCBI Taxonomy" id="29760"/>
    <lineage>
        <taxon>Eukaryota</taxon>
        <taxon>Viridiplantae</taxon>
        <taxon>Streptophyta</taxon>
        <taxon>Embryophyta</taxon>
        <taxon>Tracheophyta</taxon>
        <taxon>Spermatophyta</taxon>
        <taxon>Magnoliopsida</taxon>
        <taxon>eudicotyledons</taxon>
        <taxon>Gunneridae</taxon>
        <taxon>Pentapetalae</taxon>
        <taxon>rosids</taxon>
        <taxon>Vitales</taxon>
        <taxon>Vitaceae</taxon>
        <taxon>Viteae</taxon>
        <taxon>Vitis</taxon>
    </lineage>
</organism>
<dbReference type="PANTHER" id="PTHR33109:SF55">
    <property type="entry name" value="EPIDERMAL PATTERNING FACTOR-LIKE PROTEIN 4-RELATED"/>
    <property type="match status" value="1"/>
</dbReference>
<evidence type="ECO:0000256" key="6">
    <source>
        <dbReference type="ARBA" id="ARBA00023157"/>
    </source>
</evidence>
<reference evidence="9 10" key="1">
    <citation type="journal article" date="2018" name="PLoS Genet.">
        <title>Population sequencing reveals clonal diversity and ancestral inbreeding in the grapevine cultivar Chardonnay.</title>
        <authorList>
            <person name="Roach M.J."/>
            <person name="Johnson D.L."/>
            <person name="Bohlmann J."/>
            <person name="van Vuuren H.J."/>
            <person name="Jones S.J."/>
            <person name="Pretorius I.S."/>
            <person name="Schmidt S.A."/>
            <person name="Borneman A.R."/>
        </authorList>
    </citation>
    <scope>NUCLEOTIDE SEQUENCE [LARGE SCALE GENOMIC DNA]</scope>
    <source>
        <strain evidence="10">cv. Chardonnay</strain>
        <tissue evidence="9">Leaf</tissue>
    </source>
</reference>
<evidence type="ECO:0000256" key="2">
    <source>
        <dbReference type="ARBA" id="ARBA00008127"/>
    </source>
</evidence>
<comment type="similarity">
    <text evidence="2 7">Belongs to the plant cysteine rich small secretory peptide family. Epidermal patterning factor subfamily.</text>
</comment>
<evidence type="ECO:0000313" key="10">
    <source>
        <dbReference type="Proteomes" id="UP000288805"/>
    </source>
</evidence>
<dbReference type="Proteomes" id="UP000288805">
    <property type="component" value="Unassembled WGS sequence"/>
</dbReference>
<name>A0A438KM59_VITVI</name>
<comment type="caution">
    <text evidence="9">The sequence shown here is derived from an EMBL/GenBank/DDBJ whole genome shotgun (WGS) entry which is preliminary data.</text>
</comment>
<evidence type="ECO:0000256" key="7">
    <source>
        <dbReference type="RuleBase" id="RU367102"/>
    </source>
</evidence>
<evidence type="ECO:0000313" key="9">
    <source>
        <dbReference type="EMBL" id="RVX22291.1"/>
    </source>
</evidence>
<feature type="region of interest" description="Disordered" evidence="8">
    <location>
        <begin position="1"/>
        <end position="26"/>
    </location>
</feature>
<gene>
    <name evidence="9" type="primary">EPFL4</name>
    <name evidence="9" type="ORF">CK203_001166</name>
</gene>
<keyword evidence="6" id="KW-1015">Disulfide bond</keyword>
<proteinExistence type="inferred from homology"/>
<keyword evidence="5" id="KW-0732">Signal</keyword>
<evidence type="ECO:0000256" key="1">
    <source>
        <dbReference type="ARBA" id="ARBA00004613"/>
    </source>
</evidence>
<keyword evidence="3 7" id="KW-0217">Developmental protein</keyword>
<dbReference type="Pfam" id="PF17181">
    <property type="entry name" value="EPF"/>
    <property type="match status" value="1"/>
</dbReference>
<accession>A0A438KM59</accession>
<dbReference type="GO" id="GO:0005576">
    <property type="term" value="C:extracellular region"/>
    <property type="evidence" value="ECO:0007669"/>
    <property type="project" value="UniProtKB-SubCell"/>
</dbReference>
<evidence type="ECO:0000256" key="5">
    <source>
        <dbReference type="ARBA" id="ARBA00022729"/>
    </source>
</evidence>
<dbReference type="PANTHER" id="PTHR33109">
    <property type="entry name" value="EPIDERMAL PATTERNING FACTOR-LIKE PROTEIN 4"/>
    <property type="match status" value="1"/>
</dbReference>
<dbReference type="InterPro" id="IPR039455">
    <property type="entry name" value="EPFL"/>
</dbReference>
<evidence type="ECO:0000256" key="3">
    <source>
        <dbReference type="ARBA" id="ARBA00022473"/>
    </source>
</evidence>
<comment type="function">
    <text evidence="7">Controls stomatal patterning.</text>
</comment>
<comment type="subcellular location">
    <subcellularLocation>
        <location evidence="1 7">Secreted</location>
    </subcellularLocation>
</comment>
<dbReference type="AlphaFoldDB" id="A0A438KM59"/>
<protein>
    <recommendedName>
        <fullName evidence="7">Epidermal patterning factor-like protein</fullName>
    </recommendedName>
</protein>
<dbReference type="EMBL" id="QGNW01000004">
    <property type="protein sequence ID" value="RVX22291.1"/>
    <property type="molecule type" value="Genomic_DNA"/>
</dbReference>
<keyword evidence="4 7" id="KW-0964">Secreted</keyword>
<evidence type="ECO:0000256" key="8">
    <source>
        <dbReference type="SAM" id="MobiDB-lite"/>
    </source>
</evidence>